<dbReference type="EMBL" id="AL592301">
    <property type="status" value="NOT_ANNOTATED_CDS"/>
    <property type="molecule type" value="Genomic_DNA"/>
</dbReference>
<dbReference type="EMBL" id="AL354671">
    <property type="status" value="NOT_ANNOTATED_CDS"/>
    <property type="molecule type" value="Genomic_DNA"/>
</dbReference>
<protein>
    <submittedName>
        <fullName evidence="2">Notch receptor 1</fullName>
    </submittedName>
</protein>
<evidence type="ECO:0007829" key="4">
    <source>
        <dbReference type="PeptideAtlas" id="A0A7P0T9V1"/>
    </source>
</evidence>
<organism evidence="2 3">
    <name type="scientific">Homo sapiens</name>
    <name type="common">Human</name>
    <dbReference type="NCBI Taxonomy" id="9606"/>
    <lineage>
        <taxon>Eukaryota</taxon>
        <taxon>Metazoa</taxon>
        <taxon>Chordata</taxon>
        <taxon>Craniata</taxon>
        <taxon>Vertebrata</taxon>
        <taxon>Euteleostomi</taxon>
        <taxon>Mammalia</taxon>
        <taxon>Eutheria</taxon>
        <taxon>Euarchontoglires</taxon>
        <taxon>Primates</taxon>
        <taxon>Haplorrhini</taxon>
        <taxon>Catarrhini</taxon>
        <taxon>Hominidae</taxon>
        <taxon>Homo</taxon>
    </lineage>
</organism>
<accession>A0A7P0T9V1</accession>
<dbReference type="Ensembl" id="ENST00000681454.1">
    <property type="protein sequence ID" value="ENSP00000505763.1"/>
    <property type="gene ID" value="ENSG00000148400.13"/>
</dbReference>
<evidence type="ECO:0007829" key="5">
    <source>
        <dbReference type="ProteomicsDB" id="A0A7P0T9V1"/>
    </source>
</evidence>
<evidence type="ECO:0000256" key="1">
    <source>
        <dbReference type="SAM" id="SignalP"/>
    </source>
</evidence>
<dbReference type="Proteomes" id="UP000005640">
    <property type="component" value="Chromosome 9"/>
</dbReference>
<reference evidence="2" key="4">
    <citation type="submission" date="2025-08" db="UniProtKB">
        <authorList>
            <consortium name="Ensembl"/>
        </authorList>
    </citation>
    <scope>IDENTIFICATION</scope>
</reference>
<name>A0A7P0T9V1_HUMAN</name>
<reference evidence="2 3" key="2">
    <citation type="journal article" date="2004" name="Nature">
        <title>DNA sequence and analysis of human chromosome 9.</title>
        <authorList>
            <person name="Humphray S.J."/>
            <person name="Oliver K."/>
            <person name="Hunt A.R."/>
            <person name="Plumb R.W."/>
            <person name="Loveland J.E."/>
            <person name="Howe K.L."/>
            <person name="Andrews T.D."/>
            <person name="Searle S."/>
            <person name="Hunt S.E."/>
            <person name="Scott C.E."/>
            <person name="Jones M.C."/>
            <person name="Ainscough R."/>
            <person name="Almeida J.P."/>
            <person name="Ambrose K.D."/>
            <person name="Ashwell R.I."/>
            <person name="Babbage A.K."/>
            <person name="Babbage S."/>
            <person name="Bagguley C.L."/>
            <person name="Bailey J."/>
            <person name="Banerjee R."/>
            <person name="Barker D.J."/>
            <person name="Barlow K.F."/>
            <person name="Bates K."/>
            <person name="Beasley H."/>
            <person name="Beasley O."/>
            <person name="Bird C.P."/>
            <person name="Bray-Allen S."/>
            <person name="Brown A.J."/>
            <person name="Brown J.Y."/>
            <person name="Burford D."/>
            <person name="Burrill W."/>
            <person name="Burton J."/>
            <person name="Carder C."/>
            <person name="Carter N.P."/>
            <person name="Chapman J.C."/>
            <person name="Chen Y."/>
            <person name="Clarke G."/>
            <person name="Clark S.Y."/>
            <person name="Clee C.M."/>
            <person name="Clegg S."/>
            <person name="Collier R.E."/>
            <person name="Corby N."/>
            <person name="Crosier M."/>
            <person name="Cummings A.T."/>
            <person name="Davies J."/>
            <person name="Dhami P."/>
            <person name="Dunn M."/>
            <person name="Dutta I."/>
            <person name="Dyer L.W."/>
            <person name="Earthrowl M.E."/>
            <person name="Faulkner L."/>
            <person name="Fleming C.J."/>
            <person name="Frankish A."/>
            <person name="Frankland J.A."/>
            <person name="French L."/>
            <person name="Fricker D.G."/>
            <person name="Garner P."/>
            <person name="Garnett J."/>
            <person name="Ghori J."/>
            <person name="Gilbert J.G."/>
            <person name="Glison C."/>
            <person name="Grafham D.V."/>
            <person name="Gribble S."/>
            <person name="Griffiths C."/>
            <person name="Griffiths-Jones S."/>
            <person name="Grocock R."/>
            <person name="Guy J."/>
            <person name="Hall R.E."/>
            <person name="Hammond S."/>
            <person name="Harley J.L."/>
            <person name="Harrison E.S."/>
            <person name="Hart E.A."/>
            <person name="Heath P.D."/>
            <person name="Henderson C.D."/>
            <person name="Hopkins B.L."/>
            <person name="Howard P.J."/>
            <person name="Howden P.J."/>
            <person name="Huckle E."/>
            <person name="Johnson C."/>
            <person name="Johnson D."/>
            <person name="Joy A.A."/>
            <person name="Kay M."/>
            <person name="Keenan S."/>
            <person name="Kershaw J.K."/>
            <person name="Kimberley A.M."/>
            <person name="King A."/>
            <person name="Knights A."/>
            <person name="Laird G.K."/>
            <person name="Langford C."/>
            <person name="Lawlor S."/>
            <person name="Leongamornlert D.A."/>
            <person name="Leversha M."/>
            <person name="Lloyd C."/>
            <person name="Lloyd D.M."/>
            <person name="Lovell J."/>
            <person name="Martin S."/>
            <person name="Mashreghi-Mohammadi M."/>
            <person name="Matthews L."/>
            <person name="McLaren S."/>
            <person name="McLay K.E."/>
            <person name="McMurray A."/>
            <person name="Milne S."/>
            <person name="Nickerson T."/>
            <person name="Nisbett J."/>
            <person name="Nordsiek G."/>
            <person name="Pearce A.V."/>
            <person name="Peck A.I."/>
            <person name="Porter K.M."/>
            <person name="Pandian R."/>
            <person name="Pelan S."/>
            <person name="Phillimore B."/>
            <person name="Povey S."/>
            <person name="Ramsey Y."/>
            <person name="Rand V."/>
            <person name="Scharfe M."/>
            <person name="Sehra H.K."/>
            <person name="Shownkeen R."/>
            <person name="Sims S.K."/>
            <person name="Skuce C.D."/>
            <person name="Smith M."/>
            <person name="Steward C.A."/>
            <person name="Swarbreck D."/>
            <person name="Sycamore N."/>
            <person name="Tester J."/>
            <person name="Thorpe A."/>
            <person name="Tracey A."/>
            <person name="Tromans A."/>
            <person name="Thomas D.W."/>
            <person name="Wall M."/>
            <person name="Wallis J.M."/>
            <person name="West A.P."/>
            <person name="Whitehead S.L."/>
            <person name="Willey D.L."/>
            <person name="Williams S.A."/>
            <person name="Wilming L."/>
            <person name="Wray P.W."/>
            <person name="Young L."/>
            <person name="Ashurst J.L."/>
            <person name="Coulson A."/>
            <person name="Blocker H."/>
            <person name="Durbin R."/>
            <person name="Sulston J.E."/>
            <person name="Hubbard T."/>
            <person name="Jackson M.J."/>
            <person name="Bentley D.R."/>
            <person name="Beck S."/>
            <person name="Rogers J."/>
            <person name="Dunham I."/>
        </authorList>
    </citation>
    <scope>NUCLEOTIDE SEQUENCE [LARGE SCALE GENOMIC DNA]</scope>
</reference>
<proteinExistence type="evidence at protein level"/>
<keyword evidence="1" id="KW-0732">Signal</keyword>
<gene>
    <name evidence="2" type="primary">NOTCH1</name>
</gene>
<evidence type="ECO:0000313" key="2">
    <source>
        <dbReference type="Ensembl" id="ENSP00000505763.1"/>
    </source>
</evidence>
<keyword evidence="3" id="KW-1185">Reference proteome</keyword>
<dbReference type="Bgee" id="ENSG00000148400">
    <property type="expression patterns" value="Expressed in ventricular zone and 196 other cell types or tissues"/>
</dbReference>
<dbReference type="OrthoDB" id="283575at2759"/>
<dbReference type="Ensembl" id="ENST00000681454.1">
    <property type="protein sequence ID" value="ENSP00000505763.1"/>
    <property type="gene ID" value="ENSG00000148400.14"/>
</dbReference>
<dbReference type="AlphaFoldDB" id="A0A7P0T9V1"/>
<dbReference type="OpenTargets" id="ENSG00000148400"/>
<dbReference type="GeneTree" id="ENSGT00940000157157"/>
<dbReference type="HGNC" id="HGNC:7881">
    <property type="gene designation" value="NOTCH1"/>
</dbReference>
<feature type="signal peptide" evidence="1">
    <location>
        <begin position="1"/>
        <end position="18"/>
    </location>
</feature>
<keyword evidence="4 5" id="KW-1267">Proteomics identification</keyword>
<reference evidence="2 3" key="1">
    <citation type="journal article" date="2001" name="Nature">
        <title>Initial sequencing and analysis of the human genome.</title>
        <authorList>
            <consortium name="International Human Genome Sequencing Consortium"/>
            <person name="Lander E.S."/>
            <person name="Linton L.M."/>
            <person name="Birren B."/>
            <person name="Nusbaum C."/>
            <person name="Zody M.C."/>
            <person name="Baldwin J."/>
            <person name="Devon K."/>
            <person name="Dewar K."/>
            <person name="Doyle M."/>
            <person name="FitzHugh W."/>
            <person name="Funke R."/>
            <person name="Gage D."/>
            <person name="Harris K."/>
            <person name="Heaford A."/>
            <person name="Howland J."/>
            <person name="Kann L."/>
            <person name="Lehoczky J."/>
            <person name="LeVine R."/>
            <person name="McEwan P."/>
            <person name="McKernan K."/>
            <person name="Meldrim J."/>
            <person name="Mesirov J.P."/>
            <person name="Miranda C."/>
            <person name="Morris W."/>
            <person name="Naylor J."/>
            <person name="Raymond C."/>
            <person name="Rosetti M."/>
            <person name="Santos R."/>
            <person name="Sheridan A."/>
            <person name="Sougnez C."/>
            <person name="Stange-Thomann N."/>
            <person name="Stojanovic N."/>
            <person name="Subramanian A."/>
            <person name="Wyman D."/>
            <person name="Rogers J."/>
            <person name="Sulston J."/>
            <person name="Ainscough R."/>
            <person name="Beck S."/>
            <person name="Bentley D."/>
            <person name="Burton J."/>
            <person name="Clee C."/>
            <person name="Carter N."/>
            <person name="Coulson A."/>
            <person name="Deadman R."/>
            <person name="Deloukas P."/>
            <person name="Dunham A."/>
            <person name="Dunham I."/>
            <person name="Durbin R."/>
            <person name="French L."/>
            <person name="Grafham D."/>
            <person name="Gregory S."/>
            <person name="Hubbard T."/>
            <person name="Humphray S."/>
            <person name="Hunt A."/>
            <person name="Jones M."/>
            <person name="Lloyd C."/>
            <person name="McMurray A."/>
            <person name="Matthews L."/>
            <person name="Mercer S."/>
            <person name="Milne S."/>
            <person name="Mullikin J.C."/>
            <person name="Mungall A."/>
            <person name="Plumb R."/>
            <person name="Ross M."/>
            <person name="Shownkeen R."/>
            <person name="Sims S."/>
            <person name="Waterston R.H."/>
            <person name="Wilson R.K."/>
            <person name="Hillier L.W."/>
            <person name="McPherson J.D."/>
            <person name="Marra M.A."/>
            <person name="Mardis E.R."/>
            <person name="Fulton L.A."/>
            <person name="Chinwalla A.T."/>
            <person name="Pepin K.H."/>
            <person name="Gish W.R."/>
            <person name="Chissoe S.L."/>
            <person name="Wendl M.C."/>
            <person name="Delehaunty K.D."/>
            <person name="Miner T.L."/>
            <person name="Delehaunty A."/>
            <person name="Kramer J.B."/>
            <person name="Cook L.L."/>
            <person name="Fulton R.S."/>
            <person name="Johnson D.L."/>
            <person name="Minx P.J."/>
            <person name="Clifton S.W."/>
            <person name="Hawkins T."/>
            <person name="Branscomb E."/>
            <person name="Predki P."/>
            <person name="Richardson P."/>
            <person name="Wenning S."/>
            <person name="Slezak T."/>
            <person name="Doggett N."/>
            <person name="Cheng J.F."/>
            <person name="Olsen A."/>
            <person name="Lucas S."/>
            <person name="Elkin C."/>
            <person name="Uberbacher E."/>
            <person name="Frazier M."/>
            <person name="Gibbs R.A."/>
            <person name="Muzny D.M."/>
            <person name="Scherer S.E."/>
            <person name="Bouck J.B."/>
            <person name="Sodergren E.J."/>
            <person name="Worley K.C."/>
            <person name="Rives C.M."/>
            <person name="Gorrell J.H."/>
            <person name="Metzker M.L."/>
            <person name="Naylor S.L."/>
            <person name="Kucherlapati R.S."/>
            <person name="Nelson D.L."/>
            <person name="Weinstock G.M."/>
            <person name="Sakaki Y."/>
            <person name="Fujiyama A."/>
            <person name="Hattori M."/>
            <person name="Yada T."/>
            <person name="Toyoda A."/>
            <person name="Itoh T."/>
            <person name="Kawagoe C."/>
            <person name="Watanabe H."/>
            <person name="Totoki Y."/>
            <person name="Taylor T."/>
            <person name="Weissenbach J."/>
            <person name="Heilig R."/>
            <person name="Saurin W."/>
            <person name="Artiguenave F."/>
            <person name="Brottier P."/>
            <person name="Bruls T."/>
            <person name="Pelletier E."/>
            <person name="Robert C."/>
            <person name="Wincker P."/>
            <person name="Smith D.R."/>
            <person name="Doucette-Stamm L."/>
            <person name="Rubenfield M."/>
            <person name="Weinstock K."/>
            <person name="Lee H.M."/>
            <person name="Dubois J."/>
            <person name="Rosenthal A."/>
            <person name="Platzer M."/>
            <person name="Nyakatura G."/>
            <person name="Taudien S."/>
            <person name="Rump A."/>
            <person name="Yang H."/>
            <person name="Yu J."/>
            <person name="Wang J."/>
            <person name="Huang G."/>
            <person name="Gu J."/>
            <person name="Hood L."/>
            <person name="Rowen L."/>
            <person name="Madan A."/>
            <person name="Qin S."/>
            <person name="Davis R.W."/>
            <person name="Federspiel N.A."/>
            <person name="Abola A.P."/>
            <person name="Proctor M.J."/>
            <person name="Myers R.M."/>
            <person name="Schmutz J."/>
            <person name="Dickson M."/>
            <person name="Grimwood J."/>
            <person name="Cox D.R."/>
            <person name="Olson M.V."/>
            <person name="Kaul R."/>
            <person name="Raymond C."/>
            <person name="Shimizu N."/>
            <person name="Kawasaki K."/>
            <person name="Minoshima S."/>
            <person name="Evans G.A."/>
            <person name="Athanasiou M."/>
            <person name="Schultz R."/>
            <person name="Roe B.A."/>
            <person name="Chen F."/>
            <person name="Pan H."/>
            <person name="Ramser J."/>
            <person name="Lehrach H."/>
            <person name="Reinhardt R."/>
            <person name="McCombie W.R."/>
            <person name="de la Bastide M."/>
            <person name="Dedhia N."/>
            <person name="Blocker H."/>
            <person name="Hornischer K."/>
            <person name="Nordsiek G."/>
            <person name="Agarwala R."/>
            <person name="Aravind L."/>
            <person name="Bailey J.A."/>
            <person name="Bateman A."/>
            <person name="Batzoglou S."/>
            <person name="Birney E."/>
            <person name="Bork P."/>
            <person name="Brown D.G."/>
            <person name="Burge C.B."/>
            <person name="Cerutti L."/>
            <person name="Chen H.C."/>
            <person name="Church D."/>
            <person name="Clamp M."/>
            <person name="Copley R.R."/>
            <person name="Doerks T."/>
            <person name="Eddy S.R."/>
            <person name="Eichler E.E."/>
            <person name="Furey T.S."/>
            <person name="Galagan J."/>
            <person name="Gilbert J.G."/>
            <person name="Harmon C."/>
            <person name="Hayashizaki Y."/>
            <person name="Haussler D."/>
            <person name="Hermjakob H."/>
            <person name="Hokamp K."/>
            <person name="Jang W."/>
            <person name="Johnson L.S."/>
            <person name="Jones T.A."/>
            <person name="Kasif S."/>
            <person name="Kaspryzk A."/>
            <person name="Kennedy S."/>
            <person name="Kent W.J."/>
            <person name="Kitts P."/>
            <person name="Koonin E.V."/>
            <person name="Korf I."/>
            <person name="Kulp D."/>
            <person name="Lancet D."/>
            <person name="Lowe T.M."/>
            <person name="McLysaght A."/>
            <person name="Mikkelsen T."/>
            <person name="Moran J.V."/>
            <person name="Mulder N."/>
            <person name="Pollara V.J."/>
            <person name="Ponting C.P."/>
            <person name="Schuler G."/>
            <person name="Schultz J."/>
            <person name="Slater G."/>
            <person name="Smit A.F."/>
            <person name="Stupka E."/>
            <person name="Szustakowski J."/>
            <person name="Thierry-Mieg D."/>
            <person name="Thierry-Mieg J."/>
            <person name="Wagner L."/>
            <person name="Wallis J."/>
            <person name="Wheeler R."/>
            <person name="Williams A."/>
            <person name="Wolf Y.I."/>
            <person name="Wolfe K.H."/>
            <person name="Yang S.P."/>
            <person name="Yeh R.F."/>
            <person name="Collins F."/>
            <person name="Guyer M.S."/>
            <person name="Peterson J."/>
            <person name="Felsenfeld A."/>
            <person name="Wetterstrand K.A."/>
            <person name="Patrinos A."/>
            <person name="Morgan M.J."/>
            <person name="de Jong P."/>
            <person name="Catanese J.J."/>
            <person name="Osoegawa K."/>
            <person name="Shizuya H."/>
            <person name="Choi S."/>
            <person name="Chen Y.J."/>
        </authorList>
    </citation>
    <scope>NUCLEOTIDE SEQUENCE [LARGE SCALE GENOMIC DNA]</scope>
</reference>
<evidence type="ECO:0000313" key="3">
    <source>
        <dbReference type="Proteomes" id="UP000005640"/>
    </source>
</evidence>
<feature type="chain" id="PRO_5031277010" evidence="1">
    <location>
        <begin position="19"/>
        <end position="53"/>
    </location>
</feature>
<sequence length="53" mass="5438">MPPLLAPLLCLALLPALAARGPRCSQPGETCLNGGKCEAANGTEACVLHRPEL</sequence>
<reference evidence="2" key="5">
    <citation type="submission" date="2025-09" db="UniProtKB">
        <authorList>
            <consortium name="Ensembl"/>
        </authorList>
    </citation>
    <scope>IDENTIFICATION</scope>
</reference>
<reference evidence="2 3" key="3">
    <citation type="journal article" date="2004" name="Nature">
        <title>Finishing the euchromatic sequence of the human genome.</title>
        <authorList>
            <consortium name="International Human Genome Sequencing Consortium"/>
        </authorList>
    </citation>
    <scope>NUCLEOTIDE SEQUENCE [LARGE SCALE GENOMIC DNA]</scope>
</reference>